<dbReference type="OrthoDB" id="1139304at2759"/>
<dbReference type="PANTHER" id="PTHR44259">
    <property type="entry name" value="OS07G0183000 PROTEIN-RELATED"/>
    <property type="match status" value="1"/>
</dbReference>
<sequence>MGRGICMQARNMLGRASDHMAMDHYAPQSLKLMFRSIEFPPLNARRCLSPSDQKFFKSSHPACKTNRFDCVGSIEGWLIMVDNQFWHPDGFNNSINIPWSLFHLLHNSRKCLNFFFDPKYEDRVMLPSQSTVPCHGSNQPNFFKKVVASSSPTASQDCLVAALCSGGRLAFCTPSDQSWTLIDQGSARGVEFCDVEIIDGKLHAALSNAPELLMVFKIESGANRPRTYFAQYLVRLEPVPIPSRATTKDGGQEGSALKELFMKNVLHRNYSFDLEEEEEEEEKDPVGFGPGNLRRVIKQNWLNIQRMQHQAQGGPGSPQALGLLCLVK</sequence>
<evidence type="ECO:0000259" key="1">
    <source>
        <dbReference type="Pfam" id="PF03478"/>
    </source>
</evidence>
<dbReference type="AlphaFoldDB" id="A0A6J5UFX9"/>
<dbReference type="InterPro" id="IPR050942">
    <property type="entry name" value="F-box_BR-signaling"/>
</dbReference>
<dbReference type="Pfam" id="PF03478">
    <property type="entry name" value="Beta-prop_KIB1-4"/>
    <property type="match status" value="1"/>
</dbReference>
<gene>
    <name evidence="2" type="ORF">CURHAP_LOCUS23820</name>
    <name evidence="3" type="ORF">ORAREDHAP_LOCUS23437</name>
</gene>
<evidence type="ECO:0000313" key="5">
    <source>
        <dbReference type="Proteomes" id="UP000507245"/>
    </source>
</evidence>
<dbReference type="Proteomes" id="UP000507245">
    <property type="component" value="Unassembled WGS sequence"/>
</dbReference>
<reference evidence="5" key="1">
    <citation type="journal article" date="2020" name="Genome Biol.">
        <title>Gamete binning: chromosome-level and haplotype-resolved genome assembly enabled by high-throughput single-cell sequencing of gamete genomes.</title>
        <authorList>
            <person name="Campoy J.A."/>
            <person name="Sun H."/>
            <person name="Goel M."/>
            <person name="Jiao W.-B."/>
            <person name="Folz-Donahue K."/>
            <person name="Wang N."/>
            <person name="Rubio M."/>
            <person name="Liu C."/>
            <person name="Kukat C."/>
            <person name="Ruiz D."/>
            <person name="Huettel B."/>
            <person name="Schneeberger K."/>
        </authorList>
    </citation>
    <scope>NUCLEOTIDE SEQUENCE [LARGE SCALE GENOMIC DNA]</scope>
    <source>
        <strain evidence="5">cv. Rojo Pasion</strain>
    </source>
</reference>
<evidence type="ECO:0000313" key="3">
    <source>
        <dbReference type="EMBL" id="CAB4305424.1"/>
    </source>
</evidence>
<name>A0A6J5UFX9_PRUAR</name>
<organism evidence="2 4">
    <name type="scientific">Prunus armeniaca</name>
    <name type="common">Apricot</name>
    <name type="synonym">Armeniaca vulgaris</name>
    <dbReference type="NCBI Taxonomy" id="36596"/>
    <lineage>
        <taxon>Eukaryota</taxon>
        <taxon>Viridiplantae</taxon>
        <taxon>Streptophyta</taxon>
        <taxon>Embryophyta</taxon>
        <taxon>Tracheophyta</taxon>
        <taxon>Spermatophyta</taxon>
        <taxon>Magnoliopsida</taxon>
        <taxon>eudicotyledons</taxon>
        <taxon>Gunneridae</taxon>
        <taxon>Pentapetalae</taxon>
        <taxon>rosids</taxon>
        <taxon>fabids</taxon>
        <taxon>Rosales</taxon>
        <taxon>Rosaceae</taxon>
        <taxon>Amygdaloideae</taxon>
        <taxon>Amygdaleae</taxon>
        <taxon>Prunus</taxon>
    </lineage>
</organism>
<dbReference type="InterPro" id="IPR005174">
    <property type="entry name" value="KIB1-4_b-propeller"/>
</dbReference>
<protein>
    <recommendedName>
        <fullName evidence="1">KIB1-4 beta-propeller domain-containing protein</fullName>
    </recommendedName>
</protein>
<accession>A0A6J5UFX9</accession>
<evidence type="ECO:0000313" key="2">
    <source>
        <dbReference type="EMBL" id="CAB4275041.1"/>
    </source>
</evidence>
<reference evidence="2 4" key="2">
    <citation type="submission" date="2020-05" db="EMBL/GenBank/DDBJ databases">
        <authorList>
            <person name="Campoy J."/>
            <person name="Schneeberger K."/>
            <person name="Spophaly S."/>
        </authorList>
    </citation>
    <scope>NUCLEOTIDE SEQUENCE [LARGE SCALE GENOMIC DNA]</scope>
    <source>
        <strain evidence="2">PruArmRojPasFocal</strain>
    </source>
</reference>
<evidence type="ECO:0000313" key="4">
    <source>
        <dbReference type="Proteomes" id="UP000507222"/>
    </source>
</evidence>
<proteinExistence type="predicted"/>
<feature type="domain" description="KIB1-4 beta-propeller" evidence="1">
    <location>
        <begin position="48"/>
        <end position="223"/>
    </location>
</feature>
<dbReference type="PANTHER" id="PTHR44259:SF114">
    <property type="entry name" value="OS06G0707300 PROTEIN"/>
    <property type="match status" value="1"/>
</dbReference>
<keyword evidence="5" id="KW-1185">Reference proteome</keyword>
<dbReference type="EMBL" id="CAEKKB010000003">
    <property type="protein sequence ID" value="CAB4305424.1"/>
    <property type="molecule type" value="Genomic_DNA"/>
</dbReference>
<dbReference type="EMBL" id="CAEKDK010000003">
    <property type="protein sequence ID" value="CAB4275041.1"/>
    <property type="molecule type" value="Genomic_DNA"/>
</dbReference>
<dbReference type="Proteomes" id="UP000507222">
    <property type="component" value="Unassembled WGS sequence"/>
</dbReference>